<evidence type="ECO:0000256" key="1">
    <source>
        <dbReference type="SAM" id="Phobius"/>
    </source>
</evidence>
<keyword evidence="1" id="KW-0472">Membrane</keyword>
<feature type="transmembrane region" description="Helical" evidence="1">
    <location>
        <begin position="28"/>
        <end position="43"/>
    </location>
</feature>
<feature type="transmembrane region" description="Helical" evidence="1">
    <location>
        <begin position="108"/>
        <end position="128"/>
    </location>
</feature>
<name>A0ABS8YKF6_9BACL</name>
<gene>
    <name evidence="2" type="ORF">LQV63_20440</name>
</gene>
<keyword evidence="3" id="KW-1185">Reference proteome</keyword>
<evidence type="ECO:0000313" key="2">
    <source>
        <dbReference type="EMBL" id="MCE5171657.1"/>
    </source>
</evidence>
<protein>
    <submittedName>
        <fullName evidence="2">Uncharacterized protein</fullName>
    </submittedName>
</protein>
<keyword evidence="1" id="KW-0812">Transmembrane</keyword>
<reference evidence="2 3" key="1">
    <citation type="submission" date="2021-11" db="EMBL/GenBank/DDBJ databases">
        <title>Draft genome sequence of Paenibacillus profundus YoMME, a new Gram-positive bacteria with exoelectrogenic properties.</title>
        <authorList>
            <person name="Hubenova Y."/>
            <person name="Hubenova E."/>
            <person name="Manasiev Y."/>
            <person name="Peykov S."/>
            <person name="Mitov M."/>
        </authorList>
    </citation>
    <scope>NUCLEOTIDE SEQUENCE [LARGE SCALE GENOMIC DNA]</scope>
    <source>
        <strain evidence="2 3">YoMME</strain>
    </source>
</reference>
<dbReference type="Proteomes" id="UP001199916">
    <property type="component" value="Unassembled WGS sequence"/>
</dbReference>
<keyword evidence="1" id="KW-1133">Transmembrane helix</keyword>
<proteinExistence type="predicted"/>
<accession>A0ABS8YKF6</accession>
<organism evidence="2 3">
    <name type="scientific">Paenibacillus profundus</name>
    <dbReference type="NCBI Taxonomy" id="1173085"/>
    <lineage>
        <taxon>Bacteria</taxon>
        <taxon>Bacillati</taxon>
        <taxon>Bacillota</taxon>
        <taxon>Bacilli</taxon>
        <taxon>Bacillales</taxon>
        <taxon>Paenibacillaceae</taxon>
        <taxon>Paenibacillus</taxon>
    </lineage>
</organism>
<dbReference type="RefSeq" id="WP_233698061.1">
    <property type="nucleotide sequence ID" value="NZ_JAJNBZ010000019.1"/>
</dbReference>
<sequence length="166" mass="19335">MHVVLFIISMLFLSLLVSDPNPEHATLPAAISIVTFVFSLLFWRDHRLNDEFSDWIVENRERLKQDGLMFNGILIDDQTEFIQYEVCISIAYISYRGKTAYYVNGHHFTTVYSLFFSMYCLIFGWWALPKGPLNTIKAVMHNIRVQPRKLNSVVNEIIVNRMKPSA</sequence>
<dbReference type="EMBL" id="JAJNBZ010000019">
    <property type="protein sequence ID" value="MCE5171657.1"/>
    <property type="molecule type" value="Genomic_DNA"/>
</dbReference>
<comment type="caution">
    <text evidence="2">The sequence shown here is derived from an EMBL/GenBank/DDBJ whole genome shotgun (WGS) entry which is preliminary data.</text>
</comment>
<evidence type="ECO:0000313" key="3">
    <source>
        <dbReference type="Proteomes" id="UP001199916"/>
    </source>
</evidence>